<proteinExistence type="predicted"/>
<dbReference type="Pfam" id="PF07791">
    <property type="entry name" value="Imm11"/>
    <property type="match status" value="1"/>
</dbReference>
<dbReference type="InterPro" id="IPR012433">
    <property type="entry name" value="Imm11"/>
</dbReference>
<evidence type="ECO:0000313" key="2">
    <source>
        <dbReference type="EMBL" id="MBC9130892.1"/>
    </source>
</evidence>
<gene>
    <name evidence="2" type="ORF">FcAc13_06165</name>
</gene>
<name>A0ABR7QXF1_9GAMM</name>
<evidence type="ECO:0000313" key="3">
    <source>
        <dbReference type="Proteomes" id="UP000651208"/>
    </source>
</evidence>
<evidence type="ECO:0000259" key="1">
    <source>
        <dbReference type="Pfam" id="PF07791"/>
    </source>
</evidence>
<feature type="domain" description="Immunity MXAN-0049 protein" evidence="1">
    <location>
        <begin position="19"/>
        <end position="139"/>
    </location>
</feature>
<sequence length="154" mass="17960">MSKKSNLNKVKSALILESSGPNLVNKLLKEVLEANTNTLQFFDVELYCENEKIEGFFALNVPIKIPCVNIEKSEYRLLNFDVNNPKYMFYYMKLKDDIFEKELNFDVTLCEEMPRTVVISERIKKALFNANLKGLQFSDSIDITPQERTIYEKI</sequence>
<dbReference type="EMBL" id="JABURY010000015">
    <property type="protein sequence ID" value="MBC9130892.1"/>
    <property type="molecule type" value="Genomic_DNA"/>
</dbReference>
<dbReference type="Proteomes" id="UP000651208">
    <property type="component" value="Unassembled WGS sequence"/>
</dbReference>
<reference evidence="2 3" key="1">
    <citation type="submission" date="2020-06" db="EMBL/GenBank/DDBJ databases">
        <title>Frischella cerana isolated from Apis cerana gut homogenate.</title>
        <authorList>
            <person name="Wolter L.A."/>
            <person name="Suenami S."/>
            <person name="Miyazaki R."/>
        </authorList>
    </citation>
    <scope>NUCLEOTIDE SEQUENCE [LARGE SCALE GENOMIC DNA]</scope>
    <source>
        <strain evidence="2 3">Ac13</strain>
    </source>
</reference>
<organism evidence="2 3">
    <name type="scientific">Frischella japonica</name>
    <dbReference type="NCBI Taxonomy" id="2741544"/>
    <lineage>
        <taxon>Bacteria</taxon>
        <taxon>Pseudomonadati</taxon>
        <taxon>Pseudomonadota</taxon>
        <taxon>Gammaproteobacteria</taxon>
        <taxon>Orbales</taxon>
        <taxon>Orbaceae</taxon>
        <taxon>Frischella</taxon>
    </lineage>
</organism>
<protein>
    <recommendedName>
        <fullName evidence="1">Immunity MXAN-0049 protein domain-containing protein</fullName>
    </recommendedName>
</protein>
<accession>A0ABR7QXF1</accession>
<comment type="caution">
    <text evidence="2">The sequence shown here is derived from an EMBL/GenBank/DDBJ whole genome shotgun (WGS) entry which is preliminary data.</text>
</comment>
<keyword evidence="3" id="KW-1185">Reference proteome</keyword>